<dbReference type="NCBIfam" id="TIGR01300">
    <property type="entry name" value="CPA3_mnhG_phaG"/>
    <property type="match status" value="1"/>
</dbReference>
<dbReference type="AlphaFoldDB" id="A0A7V0Z5S7"/>
<comment type="caution">
    <text evidence="2">The sequence shown here is derived from an EMBL/GenBank/DDBJ whole genome shotgun (WGS) entry which is preliminary data.</text>
</comment>
<name>A0A7V0Z5S7_UNCW3</name>
<dbReference type="GO" id="GO:0015385">
    <property type="term" value="F:sodium:proton antiporter activity"/>
    <property type="evidence" value="ECO:0007669"/>
    <property type="project" value="TreeGrafter"/>
</dbReference>
<accession>A0A7V0Z5S7</accession>
<reference evidence="2" key="1">
    <citation type="journal article" date="2020" name="mSystems">
        <title>Genome- and Community-Level Interaction Insights into Carbon Utilization and Element Cycling Functions of Hydrothermarchaeota in Hydrothermal Sediment.</title>
        <authorList>
            <person name="Zhou Z."/>
            <person name="Liu Y."/>
            <person name="Xu W."/>
            <person name="Pan J."/>
            <person name="Luo Z.H."/>
            <person name="Li M."/>
        </authorList>
    </citation>
    <scope>NUCLEOTIDE SEQUENCE [LARGE SCALE GENOMIC DNA]</scope>
    <source>
        <strain evidence="2">SpSt-258</strain>
    </source>
</reference>
<feature type="transmembrane region" description="Helical" evidence="1">
    <location>
        <begin position="64"/>
        <end position="84"/>
    </location>
</feature>
<evidence type="ECO:0000313" key="2">
    <source>
        <dbReference type="EMBL" id="HDY59120.1"/>
    </source>
</evidence>
<dbReference type="NCBIfam" id="NF009314">
    <property type="entry name" value="PRK12674.1-2"/>
    <property type="match status" value="1"/>
</dbReference>
<gene>
    <name evidence="2" type="ORF">ENP86_06165</name>
</gene>
<organism evidence="2">
    <name type="scientific">candidate division WOR-3 bacterium</name>
    <dbReference type="NCBI Taxonomy" id="2052148"/>
    <lineage>
        <taxon>Bacteria</taxon>
        <taxon>Bacteria division WOR-3</taxon>
    </lineage>
</organism>
<feature type="transmembrane region" description="Helical" evidence="1">
    <location>
        <begin position="40"/>
        <end position="58"/>
    </location>
</feature>
<dbReference type="Pfam" id="PF03334">
    <property type="entry name" value="PhaG_MnhG_YufB"/>
    <property type="match status" value="1"/>
</dbReference>
<dbReference type="PANTHER" id="PTHR34703:SF1">
    <property type="entry name" value="ANTIPORTER SUBUNIT MNHG2-RELATED"/>
    <property type="match status" value="1"/>
</dbReference>
<keyword evidence="1" id="KW-0472">Membrane</keyword>
<feature type="transmembrane region" description="Helical" evidence="1">
    <location>
        <begin position="6"/>
        <end position="28"/>
    </location>
</feature>
<dbReference type="InterPro" id="IPR005133">
    <property type="entry name" value="PhaG_MnhG_YufB"/>
</dbReference>
<proteinExistence type="predicted"/>
<keyword evidence="1" id="KW-0812">Transmembrane</keyword>
<evidence type="ECO:0000256" key="1">
    <source>
        <dbReference type="SAM" id="Phobius"/>
    </source>
</evidence>
<keyword evidence="1" id="KW-1133">Transmembrane helix</keyword>
<dbReference type="EMBL" id="DSKY01000015">
    <property type="protein sequence ID" value="HDY59120.1"/>
    <property type="molecule type" value="Genomic_DNA"/>
</dbReference>
<protein>
    <submittedName>
        <fullName evidence="2">Na+/H+ antiporter subunit G</fullName>
    </submittedName>
</protein>
<sequence>MISPIGWIIIWIGICFNLLGTIGLVRFPDIYNRLQTSTKCVTLGSFGLMIGIFLLYGFSQTGIKALICGVFLLLTNPVGAHAILKGSLHYGIKLWKGSIIDKYGADKLGGEQIEKEEKV</sequence>
<dbReference type="PANTHER" id="PTHR34703">
    <property type="entry name" value="ANTIPORTER SUBUNIT MNHG2-RELATED"/>
    <property type="match status" value="1"/>
</dbReference>